<name>A0A1Z3N4T1_BDEBC</name>
<keyword evidence="1" id="KW-0812">Transmembrane</keyword>
<dbReference type="RefSeq" id="WP_088564123.1">
    <property type="nucleotide sequence ID" value="NZ_CP020946.1"/>
</dbReference>
<keyword evidence="1" id="KW-1133">Transmembrane helix</keyword>
<evidence type="ECO:0008006" key="4">
    <source>
        <dbReference type="Google" id="ProtNLM"/>
    </source>
</evidence>
<dbReference type="Proteomes" id="UP000197003">
    <property type="component" value="Chromosome"/>
</dbReference>
<gene>
    <name evidence="2" type="ORF">B9G79_02345</name>
</gene>
<evidence type="ECO:0000256" key="1">
    <source>
        <dbReference type="SAM" id="Phobius"/>
    </source>
</evidence>
<proteinExistence type="predicted"/>
<evidence type="ECO:0000313" key="2">
    <source>
        <dbReference type="EMBL" id="ASD62485.1"/>
    </source>
</evidence>
<protein>
    <recommendedName>
        <fullName evidence="4">DUF1772 domain-containing protein</fullName>
    </recommendedName>
</protein>
<feature type="transmembrane region" description="Helical" evidence="1">
    <location>
        <begin position="136"/>
        <end position="159"/>
    </location>
</feature>
<dbReference type="EMBL" id="CP020946">
    <property type="protein sequence ID" value="ASD62485.1"/>
    <property type="molecule type" value="Genomic_DNA"/>
</dbReference>
<keyword evidence="1" id="KW-0472">Membrane</keyword>
<dbReference type="OrthoDB" id="9342627at2"/>
<organism evidence="2 3">
    <name type="scientific">Bdellovibrio bacteriovorus</name>
    <dbReference type="NCBI Taxonomy" id="959"/>
    <lineage>
        <taxon>Bacteria</taxon>
        <taxon>Pseudomonadati</taxon>
        <taxon>Bdellovibrionota</taxon>
        <taxon>Bdellovibrionia</taxon>
        <taxon>Bdellovibrionales</taxon>
        <taxon>Pseudobdellovibrionaceae</taxon>
        <taxon>Bdellovibrio</taxon>
    </lineage>
</organism>
<reference evidence="2 3" key="1">
    <citation type="submission" date="2017-04" db="EMBL/GenBank/DDBJ databases">
        <title>Whole genome sequence of Bdellovibrio bacteriovorus strain SSB218315.</title>
        <authorList>
            <person name="Oyedara O."/>
            <person name="Rodriguez-Perez M.A."/>
        </authorList>
    </citation>
    <scope>NUCLEOTIDE SEQUENCE [LARGE SCALE GENOMIC DNA]</scope>
    <source>
        <strain evidence="2 3">SSB218315</strain>
    </source>
</reference>
<feature type="transmembrane region" description="Helical" evidence="1">
    <location>
        <begin position="12"/>
        <end position="36"/>
    </location>
</feature>
<feature type="transmembrane region" description="Helical" evidence="1">
    <location>
        <begin position="82"/>
        <end position="103"/>
    </location>
</feature>
<feature type="transmembrane region" description="Helical" evidence="1">
    <location>
        <begin position="56"/>
        <end position="75"/>
    </location>
</feature>
<evidence type="ECO:0000313" key="3">
    <source>
        <dbReference type="Proteomes" id="UP000197003"/>
    </source>
</evidence>
<accession>A0A1Z3N4T1</accession>
<dbReference type="AlphaFoldDB" id="A0A1Z3N4T1"/>
<sequence length="185" mass="21482">MAQLPLRICIYICVLSIGLFTGFVLYFAVFASQVLARMPLQQYLEFYRVAEPLFEPRVRLVYLTMIASATLWLILRRKKWRSFEFICVASALFCVLDEIVLSYKGHYKINAILREAGKTGTIPAQWLSLREEWTQFMFIHLLIITAGFILILMGLYFYLEGEKKVATETKNPGGRPGFKSLFHRH</sequence>